<evidence type="ECO:0000313" key="4">
    <source>
        <dbReference type="EMBL" id="CUG88594.1"/>
    </source>
</evidence>
<keyword evidence="1 3" id="KW-0732">Signal</keyword>
<dbReference type="AlphaFoldDB" id="A0A0S4JEP5"/>
<feature type="chain" id="PRO_5006622397" evidence="3">
    <location>
        <begin position="18"/>
        <end position="1175"/>
    </location>
</feature>
<dbReference type="Proteomes" id="UP000051952">
    <property type="component" value="Unassembled WGS sequence"/>
</dbReference>
<feature type="transmembrane region" description="Helical" evidence="2">
    <location>
        <begin position="1014"/>
        <end position="1034"/>
    </location>
</feature>
<accession>A0A0S4JEP5</accession>
<feature type="transmembrane region" description="Helical" evidence="2">
    <location>
        <begin position="954"/>
        <end position="974"/>
    </location>
</feature>
<dbReference type="Pfam" id="PF00560">
    <property type="entry name" value="LRR_1"/>
    <property type="match status" value="1"/>
</dbReference>
<keyword evidence="5" id="KW-1185">Reference proteome</keyword>
<feature type="transmembrane region" description="Helical" evidence="2">
    <location>
        <begin position="981"/>
        <end position="1002"/>
    </location>
</feature>
<dbReference type="PANTHER" id="PTHR48060">
    <property type="entry name" value="DNA DAMAGE-REPAIR/TOLERATION PROTEIN DRT100"/>
    <property type="match status" value="1"/>
</dbReference>
<dbReference type="PANTHER" id="PTHR48060:SF21">
    <property type="entry name" value="L DOMAIN-LIKE PROTEIN"/>
    <property type="match status" value="1"/>
</dbReference>
<dbReference type="Gene3D" id="3.80.10.10">
    <property type="entry name" value="Ribonuclease Inhibitor"/>
    <property type="match status" value="4"/>
</dbReference>
<dbReference type="EMBL" id="CYKH01001658">
    <property type="protein sequence ID" value="CUG88594.1"/>
    <property type="molecule type" value="Genomic_DNA"/>
</dbReference>
<evidence type="ECO:0000256" key="3">
    <source>
        <dbReference type="SAM" id="SignalP"/>
    </source>
</evidence>
<feature type="transmembrane region" description="Helical" evidence="2">
    <location>
        <begin position="749"/>
        <end position="770"/>
    </location>
</feature>
<keyword evidence="2" id="KW-1133">Transmembrane helix</keyword>
<feature type="transmembrane region" description="Helical" evidence="2">
    <location>
        <begin position="850"/>
        <end position="870"/>
    </location>
</feature>
<dbReference type="SUPFAM" id="SSF52058">
    <property type="entry name" value="L domain-like"/>
    <property type="match status" value="2"/>
</dbReference>
<keyword evidence="2" id="KW-0472">Membrane</keyword>
<dbReference type="VEuPathDB" id="TriTrypDB:BSAL_16225"/>
<gene>
    <name evidence="4" type="ORF">BSAL_16225</name>
</gene>
<protein>
    <submittedName>
        <fullName evidence="4">GP46-like surface antigen, putative</fullName>
    </submittedName>
</protein>
<feature type="transmembrane region" description="Helical" evidence="2">
    <location>
        <begin position="104"/>
        <end position="122"/>
    </location>
</feature>
<feature type="signal peptide" evidence="3">
    <location>
        <begin position="1"/>
        <end position="17"/>
    </location>
</feature>
<dbReference type="InterPro" id="IPR053211">
    <property type="entry name" value="DNA_repair-toleration"/>
</dbReference>
<evidence type="ECO:0000256" key="1">
    <source>
        <dbReference type="ARBA" id="ARBA00022729"/>
    </source>
</evidence>
<sequence length="1175" mass="128202">MHFHLTVLAKTFPGVFFLCLSQAPLSVKSDQDEMIDSCEVLCRSFFFFLRMRRIRFSFFVRPAVSWYTNTSLLSFACELGGLICKFERVRKPICNIMQRSFTSAFVMLFLAMNSTTIFFAYADGVTCACSQDSFVLQEFYHATGGSQWYDPWDLSSSGLASFPCTASGIMCDSAAGRVTSITLANRGLVGTLPNNLSTLSALLIFNVSMNQLYGTLPSFMSSWNQITTFDVSNNSISGTLPPNYGQWATIKTFIVLSNNLTGSLPSAYSLWSASLTMFDVSRNQLNGTLPIAYKHWWNNGASTPPYENVFTVSNNNFSGTLPPEYSQWRGLKLFEVQNNVLTGTLPQEYADWTSTAALSPEGKSLYEFHVEYNSLSGTLPLEYRSWGGGISRVYLNNNNFSGTLPPEYSSWVSLTVFFVNDCPLLSSVLPESYSMWSRLEILYVQSCDLFGTFPVAYSKWKRLTWFNAANNRFSGSIPASYSQMQLLQRFTVQNNSLSGAFPASFALLSSLLQFNVGSNNLSGTIPTAWGENMISLSIIMLLGNRLTGTIPASIFKPPLLVTASFGFNDLSGDISKIVFGAALSFVDFQNNSRLHGNIPSTAGKQLLLMTTCGTRLLCPKPSNALQYCFTPQVLAQFSTTATVSIVLAMFMYTSTCPSFAVDDGTKTSTILLPEDSEIAPPLDAFSTYTPKYNPPPAFVLVANLADPVSGVALSVLGNGRCAPAASKNSTSITRILLSPFFALGPGVSVLGNIALTVVLFALHLVAVVFLKSRRDVSTPKDSKSRKIERAHRHLGSCMLLLVSSAAKTLKFPSLSVTLTLQLAKGIAFYCGQGFIEGAEDEMIDSVEMRIVSIIVAILFVVGVVLSWVVAERRGVSSALQFETYKLAALRRWKWVPPFVLPSGRWGPDDARQRLAALRGPVKGGSEKFSMLTAGLGISGALLVGAVPGSVNGCIAQAVGQCVLLGGAVVLVLAQQPMRIQFAGWLLCAQWSTQALLNISMAASRANDSNNCNTAVDATAVLTVIHAVIGMIAGLHRGFVILWERGVHPNDMMSTNNSSSPTTLNIAAHIQEPPPPPHLKTAQIANGMKSRNQCHHLTIKVMNEDSFATPIDVALMSNSEQEDSNITTIATSMTPSSFVVYPPRDERFDQNLRNLVELCCLKSFNERHHQQATRNL</sequence>
<name>A0A0S4JEP5_BODSA</name>
<evidence type="ECO:0000256" key="2">
    <source>
        <dbReference type="SAM" id="Phobius"/>
    </source>
</evidence>
<dbReference type="InterPro" id="IPR001611">
    <property type="entry name" value="Leu-rich_rpt"/>
</dbReference>
<dbReference type="InterPro" id="IPR032675">
    <property type="entry name" value="LRR_dom_sf"/>
</dbReference>
<evidence type="ECO:0000313" key="5">
    <source>
        <dbReference type="Proteomes" id="UP000051952"/>
    </source>
</evidence>
<feature type="transmembrane region" description="Helical" evidence="2">
    <location>
        <begin position="928"/>
        <end position="948"/>
    </location>
</feature>
<reference evidence="5" key="1">
    <citation type="submission" date="2015-09" db="EMBL/GenBank/DDBJ databases">
        <authorList>
            <consortium name="Pathogen Informatics"/>
        </authorList>
    </citation>
    <scope>NUCLEOTIDE SEQUENCE [LARGE SCALE GENOMIC DNA]</scope>
    <source>
        <strain evidence="5">Lake Konstanz</strain>
    </source>
</reference>
<keyword evidence="2" id="KW-0812">Transmembrane</keyword>
<organism evidence="4 5">
    <name type="scientific">Bodo saltans</name>
    <name type="common">Flagellated protozoan</name>
    <dbReference type="NCBI Taxonomy" id="75058"/>
    <lineage>
        <taxon>Eukaryota</taxon>
        <taxon>Discoba</taxon>
        <taxon>Euglenozoa</taxon>
        <taxon>Kinetoplastea</taxon>
        <taxon>Metakinetoplastina</taxon>
        <taxon>Eubodonida</taxon>
        <taxon>Bodonidae</taxon>
        <taxon>Bodo</taxon>
    </lineage>
</organism>
<proteinExistence type="predicted"/>